<dbReference type="EMBL" id="BKCJ010472367">
    <property type="protein sequence ID" value="GFA70578.1"/>
    <property type="molecule type" value="Genomic_DNA"/>
</dbReference>
<feature type="non-terminal residue" evidence="2">
    <location>
        <position position="1"/>
    </location>
</feature>
<evidence type="ECO:0000256" key="1">
    <source>
        <dbReference type="SAM" id="MobiDB-lite"/>
    </source>
</evidence>
<evidence type="ECO:0008006" key="3">
    <source>
        <dbReference type="Google" id="ProtNLM"/>
    </source>
</evidence>
<gene>
    <name evidence="2" type="ORF">Tci_642550</name>
</gene>
<reference evidence="2" key="1">
    <citation type="journal article" date="2019" name="Sci. Rep.">
        <title>Draft genome of Tanacetum cinerariifolium, the natural source of mosquito coil.</title>
        <authorList>
            <person name="Yamashiro T."/>
            <person name="Shiraishi A."/>
            <person name="Satake H."/>
            <person name="Nakayama K."/>
        </authorList>
    </citation>
    <scope>NUCLEOTIDE SEQUENCE</scope>
</reference>
<name>A0A699K1L6_TANCI</name>
<proteinExistence type="predicted"/>
<dbReference type="AlphaFoldDB" id="A0A699K1L6"/>
<organism evidence="2">
    <name type="scientific">Tanacetum cinerariifolium</name>
    <name type="common">Dalmatian daisy</name>
    <name type="synonym">Chrysanthemum cinerariifolium</name>
    <dbReference type="NCBI Taxonomy" id="118510"/>
    <lineage>
        <taxon>Eukaryota</taxon>
        <taxon>Viridiplantae</taxon>
        <taxon>Streptophyta</taxon>
        <taxon>Embryophyta</taxon>
        <taxon>Tracheophyta</taxon>
        <taxon>Spermatophyta</taxon>
        <taxon>Magnoliopsida</taxon>
        <taxon>eudicotyledons</taxon>
        <taxon>Gunneridae</taxon>
        <taxon>Pentapetalae</taxon>
        <taxon>asterids</taxon>
        <taxon>campanulids</taxon>
        <taxon>Asterales</taxon>
        <taxon>Asteraceae</taxon>
        <taxon>Asteroideae</taxon>
        <taxon>Anthemideae</taxon>
        <taxon>Anthemidinae</taxon>
        <taxon>Tanacetum</taxon>
    </lineage>
</organism>
<evidence type="ECO:0000313" key="2">
    <source>
        <dbReference type="EMBL" id="GFA70578.1"/>
    </source>
</evidence>
<comment type="caution">
    <text evidence="2">The sequence shown here is derived from an EMBL/GenBank/DDBJ whole genome shotgun (WGS) entry which is preliminary data.</text>
</comment>
<accession>A0A699K1L6</accession>
<protein>
    <recommendedName>
        <fullName evidence="3">Reverse transcriptase domain-containing protein</fullName>
    </recommendedName>
</protein>
<sequence>PIAPDLPITDSLIIEDEYLNTIPDTESDEENESSVKDLNLTPSESKDLSDNEKSLLNRDTSMVSSPKIDSLLKEFSGELTHINLIPPRINEANFDPEENIRHSLSPSPIPVEDSDYLMEEIDIFLALDDSIPLGIENDDYDSEGDNLFLEELLTNDSLPKNESFHFDRYYVSSSPLLLRNHRMMMEFTLILSPIWEF</sequence>
<feature type="region of interest" description="Disordered" evidence="1">
    <location>
        <begin position="23"/>
        <end position="60"/>
    </location>
</feature>
<feature type="compositionally biased region" description="Basic and acidic residues" evidence="1">
    <location>
        <begin position="44"/>
        <end position="56"/>
    </location>
</feature>